<dbReference type="InterPro" id="IPR033248">
    <property type="entry name" value="Transketolase_C"/>
</dbReference>
<dbReference type="InterPro" id="IPR009014">
    <property type="entry name" value="Transketo_C/PFOR_II"/>
</dbReference>
<dbReference type="Gene3D" id="3.40.50.920">
    <property type="match status" value="1"/>
</dbReference>
<protein>
    <submittedName>
        <fullName evidence="5">Pyruvate dehydrogenase complex E1 component subunit beta</fullName>
        <ecNumber evidence="5">1.2.4.1</ecNumber>
    </submittedName>
</protein>
<evidence type="ECO:0000256" key="2">
    <source>
        <dbReference type="ARBA" id="ARBA00023002"/>
    </source>
</evidence>
<keyword evidence="2 5" id="KW-0560">Oxidoreductase</keyword>
<keyword evidence="5" id="KW-0670">Pyruvate</keyword>
<proteinExistence type="predicted"/>
<dbReference type="NCBIfam" id="NF006667">
    <property type="entry name" value="PRK09212.1"/>
    <property type="match status" value="1"/>
</dbReference>
<reference evidence="6" key="1">
    <citation type="submission" date="2018-09" db="EMBL/GenBank/DDBJ databases">
        <authorList>
            <person name="Livingstone P.G."/>
            <person name="Whitworth D.E."/>
        </authorList>
    </citation>
    <scope>NUCLEOTIDE SEQUENCE [LARGE SCALE GENOMIC DNA]</scope>
    <source>
        <strain evidence="6">AB047A</strain>
    </source>
</reference>
<dbReference type="RefSeq" id="WP_120546763.1">
    <property type="nucleotide sequence ID" value="NZ_JBNNJP010000005.1"/>
</dbReference>
<dbReference type="InterPro" id="IPR005475">
    <property type="entry name" value="Transketolase-like_Pyr-bd"/>
</dbReference>
<dbReference type="Gene3D" id="3.40.50.970">
    <property type="match status" value="1"/>
</dbReference>
<evidence type="ECO:0000256" key="3">
    <source>
        <dbReference type="ARBA" id="ARBA00023052"/>
    </source>
</evidence>
<dbReference type="GO" id="GO:0004739">
    <property type="term" value="F:pyruvate dehydrogenase (acetyl-transferring) activity"/>
    <property type="evidence" value="ECO:0007669"/>
    <property type="project" value="UniProtKB-EC"/>
</dbReference>
<feature type="domain" description="Transketolase-like pyrimidine-binding" evidence="4">
    <location>
        <begin position="4"/>
        <end position="179"/>
    </location>
</feature>
<dbReference type="Pfam" id="PF02780">
    <property type="entry name" value="Transketolase_C"/>
    <property type="match status" value="1"/>
</dbReference>
<name>A0A3A8R1C1_9BACT</name>
<evidence type="ECO:0000256" key="1">
    <source>
        <dbReference type="ARBA" id="ARBA00001964"/>
    </source>
</evidence>
<dbReference type="SMART" id="SM00861">
    <property type="entry name" value="Transket_pyr"/>
    <property type="match status" value="1"/>
</dbReference>
<evidence type="ECO:0000259" key="4">
    <source>
        <dbReference type="SMART" id="SM00861"/>
    </source>
</evidence>
<dbReference type="CDD" id="cd07036">
    <property type="entry name" value="TPP_PYR_E1-PDHc-beta_like"/>
    <property type="match status" value="1"/>
</dbReference>
<dbReference type="PANTHER" id="PTHR43257">
    <property type="entry name" value="PYRUVATE DEHYDROGENASE E1 COMPONENT BETA SUBUNIT"/>
    <property type="match status" value="1"/>
</dbReference>
<keyword evidence="3" id="KW-0786">Thiamine pyrophosphate</keyword>
<dbReference type="SUPFAM" id="SSF52922">
    <property type="entry name" value="TK C-terminal domain-like"/>
    <property type="match status" value="1"/>
</dbReference>
<dbReference type="NCBIfam" id="NF008854">
    <property type="entry name" value="PRK11892.1"/>
    <property type="match status" value="1"/>
</dbReference>
<organism evidence="5 6">
    <name type="scientific">Corallococcus interemptor</name>
    <dbReference type="NCBI Taxonomy" id="2316720"/>
    <lineage>
        <taxon>Bacteria</taxon>
        <taxon>Pseudomonadati</taxon>
        <taxon>Myxococcota</taxon>
        <taxon>Myxococcia</taxon>
        <taxon>Myxococcales</taxon>
        <taxon>Cystobacterineae</taxon>
        <taxon>Myxococcaceae</taxon>
        <taxon>Corallococcus</taxon>
    </lineage>
</organism>
<dbReference type="OrthoDB" id="9780894at2"/>
<dbReference type="FunFam" id="3.40.50.920:FF:000001">
    <property type="entry name" value="Pyruvate dehydrogenase E1 beta subunit"/>
    <property type="match status" value="1"/>
</dbReference>
<comment type="caution">
    <text evidence="5">The sequence shown here is derived from an EMBL/GenBank/DDBJ whole genome shotgun (WGS) entry which is preliminary data.</text>
</comment>
<accession>A0A3A8R1C1</accession>
<dbReference type="SUPFAM" id="SSF52518">
    <property type="entry name" value="Thiamin diphosphate-binding fold (THDP-binding)"/>
    <property type="match status" value="1"/>
</dbReference>
<evidence type="ECO:0000313" key="6">
    <source>
        <dbReference type="Proteomes" id="UP000282656"/>
    </source>
</evidence>
<dbReference type="AlphaFoldDB" id="A0A3A8R1C1"/>
<sequence>MPELMYREALNQALAEEMERDANVFLIGEEVGRYNGAFKVSQGLLDRFGSARIIDAPISELGFTGLSVGAAAVGLRPVVEMMTWNFAILAMDQIVNNAAKLRHMSGGQLRCPIVFRGPGGAGGRLSSQHSQALEANYAHFPGLKVIAPATPADAKGMLKAAIRDENPVVMFEGERLYAIKGEVPEGEHIVPLGKADVKREGTDVTLITWSRMYYFCMEAAEALAKEGISVEVLDLRTLRPLDEEAILASVRKTNRAVICEEGWALAGIGASVVDLIQSQAFDDLDAPVVRVTGLDVNMSYAANLENATQPDAPKIIEAVKKVMYRGEGA</sequence>
<comment type="cofactor">
    <cofactor evidence="1">
        <name>thiamine diphosphate</name>
        <dbReference type="ChEBI" id="CHEBI:58937"/>
    </cofactor>
</comment>
<dbReference type="PANTHER" id="PTHR43257:SF2">
    <property type="entry name" value="PYRUVATE DEHYDROGENASE E1 COMPONENT SUBUNIT BETA"/>
    <property type="match status" value="1"/>
</dbReference>
<keyword evidence="6" id="KW-1185">Reference proteome</keyword>
<gene>
    <name evidence="5" type="ORF">D7X96_01190</name>
</gene>
<dbReference type="EMBL" id="RAWM01000002">
    <property type="protein sequence ID" value="RKH73778.1"/>
    <property type="molecule type" value="Genomic_DNA"/>
</dbReference>
<evidence type="ECO:0000313" key="5">
    <source>
        <dbReference type="EMBL" id="RKH73778.1"/>
    </source>
</evidence>
<dbReference type="Pfam" id="PF02779">
    <property type="entry name" value="Transket_pyr"/>
    <property type="match status" value="1"/>
</dbReference>
<dbReference type="EC" id="1.2.4.1" evidence="5"/>
<dbReference type="Proteomes" id="UP000282656">
    <property type="component" value="Unassembled WGS sequence"/>
</dbReference>
<dbReference type="InterPro" id="IPR029061">
    <property type="entry name" value="THDP-binding"/>
</dbReference>
<dbReference type="FunFam" id="3.40.50.970:FF:000001">
    <property type="entry name" value="Pyruvate dehydrogenase E1 beta subunit"/>
    <property type="match status" value="1"/>
</dbReference>